<dbReference type="EMBL" id="AP022595">
    <property type="protein sequence ID" value="BBY59583.1"/>
    <property type="molecule type" value="Genomic_DNA"/>
</dbReference>
<protein>
    <submittedName>
        <fullName evidence="1">Uncharacterized protein</fullName>
    </submittedName>
</protein>
<gene>
    <name evidence="1" type="ORF">MSAR_27190</name>
</gene>
<dbReference type="KEGG" id="msar:MSAR_27190"/>
<dbReference type="Proteomes" id="UP000466445">
    <property type="component" value="Chromosome"/>
</dbReference>
<accession>A0A7I7SS57</accession>
<dbReference type="AlphaFoldDB" id="A0A7I7SS57"/>
<evidence type="ECO:0000313" key="2">
    <source>
        <dbReference type="Proteomes" id="UP000466445"/>
    </source>
</evidence>
<reference evidence="1 2" key="1">
    <citation type="journal article" date="2019" name="Emerg. Microbes Infect.">
        <title>Comprehensive subspecies identification of 175 nontuberculous mycobacteria species based on 7547 genomic profiles.</title>
        <authorList>
            <person name="Matsumoto Y."/>
            <person name="Kinjo T."/>
            <person name="Motooka D."/>
            <person name="Nabeya D."/>
            <person name="Jung N."/>
            <person name="Uechi K."/>
            <person name="Horii T."/>
            <person name="Iida T."/>
            <person name="Fujita J."/>
            <person name="Nakamura S."/>
        </authorList>
    </citation>
    <scope>NUCLEOTIDE SEQUENCE [LARGE SCALE GENOMIC DNA]</scope>
    <source>
        <strain evidence="1 2">JCM 30395</strain>
    </source>
</reference>
<name>A0A7I7SS57_9MYCO</name>
<evidence type="ECO:0000313" key="1">
    <source>
        <dbReference type="EMBL" id="BBY59583.1"/>
    </source>
</evidence>
<organism evidence="1 2">
    <name type="scientific">Mycolicibacterium sarraceniae</name>
    <dbReference type="NCBI Taxonomy" id="1534348"/>
    <lineage>
        <taxon>Bacteria</taxon>
        <taxon>Bacillati</taxon>
        <taxon>Actinomycetota</taxon>
        <taxon>Actinomycetes</taxon>
        <taxon>Mycobacteriales</taxon>
        <taxon>Mycobacteriaceae</taxon>
        <taxon>Mycolicibacterium</taxon>
    </lineage>
</organism>
<sequence length="40" mass="4264">MRFYELLSDPDPARAAAATTEMLGMRTIVIANLEAAAANP</sequence>
<keyword evidence="2" id="KW-1185">Reference proteome</keyword>
<proteinExistence type="predicted"/>